<keyword evidence="14" id="KW-0547">Nucleotide-binding</keyword>
<keyword evidence="11 31" id="KW-0812">Transmembrane</keyword>
<dbReference type="PANTHER" id="PTHR10582:SF5">
    <property type="entry name" value="TRANSIENT RECEPTOR POTENTIAL CATION CHANNEL SUBFAMILY V MEMBER 2"/>
    <property type="match status" value="1"/>
</dbReference>
<keyword evidence="13" id="KW-0677">Repeat</keyword>
<evidence type="ECO:0000256" key="16">
    <source>
        <dbReference type="ARBA" id="ARBA00022837"/>
    </source>
</evidence>
<dbReference type="InterPro" id="IPR009019">
    <property type="entry name" value="KH_sf_prok-type"/>
</dbReference>
<dbReference type="InterPro" id="IPR005821">
    <property type="entry name" value="Ion_trans_dom"/>
</dbReference>
<evidence type="ECO:0000256" key="2">
    <source>
        <dbReference type="ARBA" id="ARBA00004637"/>
    </source>
</evidence>
<feature type="transmembrane region" description="Helical" evidence="31">
    <location>
        <begin position="510"/>
        <end position="529"/>
    </location>
</feature>
<keyword evidence="25" id="KW-0407">Ion channel</keyword>
<evidence type="ECO:0000256" key="19">
    <source>
        <dbReference type="ARBA" id="ARBA00022989"/>
    </source>
</evidence>
<dbReference type="InterPro" id="IPR036770">
    <property type="entry name" value="Ankyrin_rpt-contain_sf"/>
</dbReference>
<evidence type="ECO:0000259" key="33">
    <source>
        <dbReference type="Pfam" id="PF01926"/>
    </source>
</evidence>
<feature type="transmembrane region" description="Helical" evidence="31">
    <location>
        <begin position="624"/>
        <end position="647"/>
    </location>
</feature>
<dbReference type="SUPFAM" id="SSF52540">
    <property type="entry name" value="P-loop containing nucleoside triphosphate hydrolases"/>
    <property type="match status" value="1"/>
</dbReference>
<evidence type="ECO:0000256" key="21">
    <source>
        <dbReference type="ARBA" id="ARBA00023065"/>
    </source>
</evidence>
<keyword evidence="23" id="KW-0342">GTP-binding</keyword>
<dbReference type="PROSITE" id="PS50297">
    <property type="entry name" value="ANK_REP_REGION"/>
    <property type="match status" value="1"/>
</dbReference>
<keyword evidence="24 31" id="KW-0472">Membrane</keyword>
<keyword evidence="21" id="KW-0406">Ion transport</keyword>
<proteinExistence type="inferred from homology"/>
<dbReference type="InterPro" id="IPR008347">
    <property type="entry name" value="TrpV1-4"/>
</dbReference>
<comment type="subcellular location">
    <subcellularLocation>
        <location evidence="3">Cell membrane</location>
        <topology evidence="3">Multi-pass membrane protein</topology>
    </subcellularLocation>
    <subcellularLocation>
        <location evidence="2">Mitochondrion inner membrane</location>
        <topology evidence="2">Peripheral membrane protein</topology>
    </subcellularLocation>
    <subcellularLocation>
        <location evidence="1">Mitochondrion matrix</location>
    </subcellularLocation>
</comment>
<dbReference type="NCBIfam" id="TIGR00870">
    <property type="entry name" value="trp"/>
    <property type="match status" value="1"/>
</dbReference>
<dbReference type="SUPFAM" id="SSF48403">
    <property type="entry name" value="Ankyrin repeat"/>
    <property type="match status" value="1"/>
</dbReference>
<keyword evidence="22" id="KW-0496">Mitochondrion</keyword>
<evidence type="ECO:0000256" key="9">
    <source>
        <dbReference type="ARBA" id="ARBA00022568"/>
    </source>
</evidence>
<feature type="domain" description="G" evidence="33">
    <location>
        <begin position="765"/>
        <end position="810"/>
    </location>
</feature>
<dbReference type="InterPro" id="IPR015946">
    <property type="entry name" value="KH_dom-like_a/b"/>
</dbReference>
<dbReference type="InterPro" id="IPR002110">
    <property type="entry name" value="Ankyrin_rpt"/>
</dbReference>
<keyword evidence="8" id="KW-0690">Ribosome biogenesis</keyword>
<keyword evidence="10" id="KW-0107">Calcium channel</keyword>
<dbReference type="FunFam" id="1.25.40.20:FF:000018">
    <property type="entry name" value="Transient receptor potential cation channel subfamily V member 1"/>
    <property type="match status" value="1"/>
</dbReference>
<dbReference type="GO" id="GO:0042254">
    <property type="term" value="P:ribosome biogenesis"/>
    <property type="evidence" value="ECO:0007669"/>
    <property type="project" value="UniProtKB-KW"/>
</dbReference>
<dbReference type="InterPro" id="IPR027417">
    <property type="entry name" value="P-loop_NTPase"/>
</dbReference>
<keyword evidence="12" id="KW-0699">rRNA-binding</keyword>
<dbReference type="FunFam" id="3.30.300.20:FF:000016">
    <property type="entry name" value="GTPase Era, mitochondrial isoform 1"/>
    <property type="match status" value="1"/>
</dbReference>
<feature type="compositionally biased region" description="Polar residues" evidence="30">
    <location>
        <begin position="1"/>
        <end position="14"/>
    </location>
</feature>
<evidence type="ECO:0000256" key="7">
    <source>
        <dbReference type="ARBA" id="ARBA00022475"/>
    </source>
</evidence>
<evidence type="ECO:0000256" key="15">
    <source>
        <dbReference type="ARBA" id="ARBA00022792"/>
    </source>
</evidence>
<dbReference type="AlphaFoldDB" id="A0A8X8BIM5"/>
<feature type="non-terminal residue" evidence="35">
    <location>
        <position position="1033"/>
    </location>
</feature>
<feature type="transmembrane region" description="Helical" evidence="31">
    <location>
        <begin position="445"/>
        <end position="463"/>
    </location>
</feature>
<evidence type="ECO:0000256" key="25">
    <source>
        <dbReference type="ARBA" id="ARBA00023303"/>
    </source>
</evidence>
<evidence type="ECO:0000256" key="26">
    <source>
        <dbReference type="ARBA" id="ARBA00025227"/>
    </source>
</evidence>
<name>A0A8X8BIM5_POLSE</name>
<accession>A0A8X8BIM5</accession>
<feature type="repeat" description="ANK" evidence="29">
    <location>
        <begin position="176"/>
        <end position="208"/>
    </location>
</feature>
<dbReference type="Pfam" id="PF07650">
    <property type="entry name" value="KH_2"/>
    <property type="match status" value="1"/>
</dbReference>
<evidence type="ECO:0000256" key="31">
    <source>
        <dbReference type="SAM" id="Phobius"/>
    </source>
</evidence>
<evidence type="ECO:0000259" key="34">
    <source>
        <dbReference type="Pfam" id="PF07650"/>
    </source>
</evidence>
<feature type="non-terminal residue" evidence="35">
    <location>
        <position position="1"/>
    </location>
</feature>
<feature type="domain" description="Ion transport" evidence="32">
    <location>
        <begin position="411"/>
        <end position="659"/>
    </location>
</feature>
<dbReference type="CDD" id="cd22534">
    <property type="entry name" value="KH-II_Era"/>
    <property type="match status" value="1"/>
</dbReference>
<dbReference type="EMBL" id="JAATIS010005477">
    <property type="protein sequence ID" value="KAG2459028.1"/>
    <property type="molecule type" value="Genomic_DNA"/>
</dbReference>
<dbReference type="CDD" id="cd22196">
    <property type="entry name" value="TRPV1"/>
    <property type="match status" value="1"/>
</dbReference>
<dbReference type="GO" id="GO:0005743">
    <property type="term" value="C:mitochondrial inner membrane"/>
    <property type="evidence" value="ECO:0007669"/>
    <property type="project" value="UniProtKB-SubCell"/>
</dbReference>
<evidence type="ECO:0000256" key="5">
    <source>
        <dbReference type="ARBA" id="ARBA00019149"/>
    </source>
</evidence>
<comment type="similarity">
    <text evidence="4">Belongs to the TRAFAC class TrmE-Era-EngA-EngB-Septin-like GTPase superfamily. Era GTPase family.</text>
</comment>
<dbReference type="PANTHER" id="PTHR10582">
    <property type="entry name" value="TRANSIENT RECEPTOR POTENTIAL ION CHANNEL PROTEIN"/>
    <property type="match status" value="1"/>
</dbReference>
<evidence type="ECO:0000256" key="1">
    <source>
        <dbReference type="ARBA" id="ARBA00004305"/>
    </source>
</evidence>
<evidence type="ECO:0000256" key="4">
    <source>
        <dbReference type="ARBA" id="ARBA00007921"/>
    </source>
</evidence>
<keyword evidence="16" id="KW-0106">Calcium</keyword>
<comment type="caution">
    <text evidence="35">The sequence shown here is derived from an EMBL/GenBank/DDBJ whole genome shotgun (WGS) entry which is preliminary data.</text>
</comment>
<keyword evidence="18" id="KW-0809">Transit peptide</keyword>
<dbReference type="Pfam" id="PF01926">
    <property type="entry name" value="MMR_HSR1"/>
    <property type="match status" value="1"/>
</dbReference>
<dbReference type="GO" id="GO:0005525">
    <property type="term" value="F:GTP binding"/>
    <property type="evidence" value="ECO:0007669"/>
    <property type="project" value="UniProtKB-KW"/>
</dbReference>
<dbReference type="SUPFAM" id="SSF54814">
    <property type="entry name" value="Prokaryotic type KH domain (KH-domain type II)"/>
    <property type="match status" value="1"/>
</dbReference>
<keyword evidence="20 29" id="KW-0040">ANK repeat</keyword>
<keyword evidence="17" id="KW-0694">RNA-binding</keyword>
<feature type="domain" description="KH type-2" evidence="34">
    <location>
        <begin position="960"/>
        <end position="1033"/>
    </location>
</feature>
<reference evidence="35 36" key="1">
    <citation type="journal article" date="2021" name="Cell">
        <title>Tracing the genetic footprints of vertebrate landing in non-teleost ray-finned fishes.</title>
        <authorList>
            <person name="Bi X."/>
            <person name="Wang K."/>
            <person name="Yang L."/>
            <person name="Pan H."/>
            <person name="Jiang H."/>
            <person name="Wei Q."/>
            <person name="Fang M."/>
            <person name="Yu H."/>
            <person name="Zhu C."/>
            <person name="Cai Y."/>
            <person name="He Y."/>
            <person name="Gan X."/>
            <person name="Zeng H."/>
            <person name="Yu D."/>
            <person name="Zhu Y."/>
            <person name="Jiang H."/>
            <person name="Qiu Q."/>
            <person name="Yang H."/>
            <person name="Zhang Y.E."/>
            <person name="Wang W."/>
            <person name="Zhu M."/>
            <person name="He S."/>
            <person name="Zhang G."/>
        </authorList>
    </citation>
    <scope>NUCLEOTIDE SEQUENCE [LARGE SCALE GENOMIC DNA]</scope>
    <source>
        <strain evidence="35">Bchr_013</strain>
    </source>
</reference>
<dbReference type="GO" id="GO:0005759">
    <property type="term" value="C:mitochondrial matrix"/>
    <property type="evidence" value="ECO:0007669"/>
    <property type="project" value="UniProtKB-SubCell"/>
</dbReference>
<dbReference type="Gene3D" id="3.30.300.20">
    <property type="match status" value="1"/>
</dbReference>
<evidence type="ECO:0000256" key="27">
    <source>
        <dbReference type="ARBA" id="ARBA00030975"/>
    </source>
</evidence>
<dbReference type="GO" id="GO:0019843">
    <property type="term" value="F:rRNA binding"/>
    <property type="evidence" value="ECO:0007669"/>
    <property type="project" value="UniProtKB-KW"/>
</dbReference>
<keyword evidence="7" id="KW-1003">Cell membrane</keyword>
<dbReference type="Gene3D" id="3.40.50.300">
    <property type="entry name" value="P-loop containing nucleotide triphosphate hydrolases"/>
    <property type="match status" value="1"/>
</dbReference>
<evidence type="ECO:0000256" key="20">
    <source>
        <dbReference type="ARBA" id="ARBA00023043"/>
    </source>
</evidence>
<feature type="transmembrane region" description="Helical" evidence="31">
    <location>
        <begin position="484"/>
        <end position="504"/>
    </location>
</feature>
<evidence type="ECO:0000256" key="22">
    <source>
        <dbReference type="ARBA" id="ARBA00023128"/>
    </source>
</evidence>
<feature type="transmembrane region" description="Helical" evidence="31">
    <location>
        <begin position="550"/>
        <end position="572"/>
    </location>
</feature>
<dbReference type="InterPro" id="IPR004044">
    <property type="entry name" value="KH_dom_type_2"/>
</dbReference>
<gene>
    <name evidence="35" type="primary">Trpv1</name>
    <name evidence="35" type="ORF">GTO96_0019525</name>
</gene>
<keyword evidence="15" id="KW-0999">Mitochondrion inner membrane</keyword>
<dbReference type="InterPro" id="IPR006073">
    <property type="entry name" value="GTP-bd"/>
</dbReference>
<comment type="function">
    <text evidence="26">Probable GTPase that plays a role in the mitochondrial ribosomal small subunit assembly. Specifically binds the 12S mitochondrial rRNA (12S mt-rRNA) to a 33 nucleotide section delineating the 3' terminal stem-loop region. May act as a chaperone that protects the 12S mt-rRNA on the 28S mitoribosomal subunit during ribosomal small subunit assembly.</text>
</comment>
<dbReference type="GO" id="GO:0005886">
    <property type="term" value="C:plasma membrane"/>
    <property type="evidence" value="ECO:0007669"/>
    <property type="project" value="UniProtKB-SubCell"/>
</dbReference>
<protein>
    <recommendedName>
        <fullName evidence="5">GTPase Era, mitochondrial</fullName>
    </recommendedName>
    <alternativeName>
        <fullName evidence="27">ERA-like protein 1</fullName>
    </alternativeName>
</protein>
<evidence type="ECO:0000256" key="13">
    <source>
        <dbReference type="ARBA" id="ARBA00022737"/>
    </source>
</evidence>
<dbReference type="PROSITE" id="PS50088">
    <property type="entry name" value="ANK_REPEAT"/>
    <property type="match status" value="1"/>
</dbReference>
<evidence type="ECO:0000256" key="8">
    <source>
        <dbReference type="ARBA" id="ARBA00022517"/>
    </source>
</evidence>
<dbReference type="GO" id="GO:0098703">
    <property type="term" value="P:calcium ion import across plasma membrane"/>
    <property type="evidence" value="ECO:0007669"/>
    <property type="project" value="TreeGrafter"/>
</dbReference>
<dbReference type="Pfam" id="PF12796">
    <property type="entry name" value="Ank_2"/>
    <property type="match status" value="1"/>
</dbReference>
<organism evidence="35 36">
    <name type="scientific">Polypterus senegalus</name>
    <name type="common">Senegal bichir</name>
    <dbReference type="NCBI Taxonomy" id="55291"/>
    <lineage>
        <taxon>Eukaryota</taxon>
        <taxon>Metazoa</taxon>
        <taxon>Chordata</taxon>
        <taxon>Craniata</taxon>
        <taxon>Vertebrata</taxon>
        <taxon>Euteleostomi</taxon>
        <taxon>Actinopterygii</taxon>
        <taxon>Polypteriformes</taxon>
        <taxon>Polypteridae</taxon>
        <taxon>Polypterus</taxon>
    </lineage>
</organism>
<evidence type="ECO:0000313" key="36">
    <source>
        <dbReference type="Proteomes" id="UP000886611"/>
    </source>
</evidence>
<comment type="catalytic activity">
    <reaction evidence="28">
        <text>Ca(2+)(in) = Ca(2+)(out)</text>
        <dbReference type="Rhea" id="RHEA:29671"/>
        <dbReference type="ChEBI" id="CHEBI:29108"/>
    </reaction>
</comment>
<evidence type="ECO:0000259" key="32">
    <source>
        <dbReference type="Pfam" id="PF00520"/>
    </source>
</evidence>
<dbReference type="PRINTS" id="PR01768">
    <property type="entry name" value="TRPVRECEPTOR"/>
</dbReference>
<dbReference type="Gene3D" id="1.25.40.20">
    <property type="entry name" value="Ankyrin repeat-containing domain"/>
    <property type="match status" value="1"/>
</dbReference>
<dbReference type="Proteomes" id="UP000886611">
    <property type="component" value="Unassembled WGS sequence"/>
</dbReference>
<evidence type="ECO:0000256" key="23">
    <source>
        <dbReference type="ARBA" id="ARBA00023134"/>
    </source>
</evidence>
<evidence type="ECO:0000256" key="14">
    <source>
        <dbReference type="ARBA" id="ARBA00022741"/>
    </source>
</evidence>
<dbReference type="SMART" id="SM00248">
    <property type="entry name" value="ANK"/>
    <property type="match status" value="4"/>
</dbReference>
<evidence type="ECO:0000256" key="24">
    <source>
        <dbReference type="ARBA" id="ARBA00023136"/>
    </source>
</evidence>
<evidence type="ECO:0000256" key="10">
    <source>
        <dbReference type="ARBA" id="ARBA00022673"/>
    </source>
</evidence>
<evidence type="ECO:0000256" key="29">
    <source>
        <dbReference type="PROSITE-ProRule" id="PRU00023"/>
    </source>
</evidence>
<keyword evidence="9" id="KW-0109">Calcium transport</keyword>
<keyword evidence="6" id="KW-0813">Transport</keyword>
<evidence type="ECO:0000256" key="17">
    <source>
        <dbReference type="ARBA" id="ARBA00022884"/>
    </source>
</evidence>
<evidence type="ECO:0000313" key="35">
    <source>
        <dbReference type="EMBL" id="KAG2459028.1"/>
    </source>
</evidence>
<feature type="region of interest" description="Disordered" evidence="30">
    <location>
        <begin position="1"/>
        <end position="49"/>
    </location>
</feature>
<evidence type="ECO:0000256" key="30">
    <source>
        <dbReference type="SAM" id="MobiDB-lite"/>
    </source>
</evidence>
<keyword evidence="19 31" id="KW-1133">Transmembrane helix</keyword>
<evidence type="ECO:0000256" key="18">
    <source>
        <dbReference type="ARBA" id="ARBA00022946"/>
    </source>
</evidence>
<dbReference type="GO" id="GO:0005262">
    <property type="term" value="F:calcium channel activity"/>
    <property type="evidence" value="ECO:0007669"/>
    <property type="project" value="UniProtKB-KW"/>
</dbReference>
<evidence type="ECO:0000256" key="28">
    <source>
        <dbReference type="ARBA" id="ARBA00036634"/>
    </source>
</evidence>
<evidence type="ECO:0000256" key="12">
    <source>
        <dbReference type="ARBA" id="ARBA00022730"/>
    </source>
</evidence>
<feature type="transmembrane region" description="Helical" evidence="31">
    <location>
        <begin position="403"/>
        <end position="425"/>
    </location>
</feature>
<evidence type="ECO:0000256" key="11">
    <source>
        <dbReference type="ARBA" id="ARBA00022692"/>
    </source>
</evidence>
<dbReference type="InterPro" id="IPR024862">
    <property type="entry name" value="TRPV"/>
</dbReference>
<sequence>MDQPETTEQFSFTLETEDSPFDPQVTKSPRSKPRKKFASGFGSDDTKAPMDTCYQDEYEESAPMVKFNLDFDRKPGSSSSDSTGAAKFDLKTLFDAVASGDVSRLDGLQNYLRKTLKQLTHSEFKDPVNGKTCLLKALLNLKDGQNDTIDVLLDIAEKGGYLKDFVNAAYTDSYYKGQSALHVAIERRNRHYVEMLVQKGADVNARASGKFFQLNEGNGFYFGELPLALAACTNQMDIVKFLMKNPYEKAKVDATDSIGNTVLHALVTVADNTSVNTKFVTIMYDEILRKGNQLYPKIKLESITNNRKLTPLKLAAKTGKLEIFKHIIGREFPEKDCRHLSRKFTEWVYGPVHSCLYDIDSIDSYEKNSVLEILVYGSEIPNRHELLCIEPLNKVLEDKWKKFVSKIFFTNFFFYLIYLITFTMIAYYRKEGKPPFHIEKTPMEYLRLAGQLISLAGAVYFFIKGIKDLLKKRTTWQGLIIDGYYEILFFLQALFFLTATVLYFLGKEEYVACLVLSLALAWVDVLYYTRGFKHLGIYSVMIQKMILRDMMRFLIVYMVFLIGFSASLVTLIEDSPAKAFVGNGEDSCHNKSYNSIYFTTQELFKFTIGMGDLEFTEQFNFKHLFYFLLICYIILTYILLLNMLIALMSETVDKISKESKGIWKLQRAIMIFDLEKSLPRYLKSKLRSGITKDLGSSANEDIRRCFRVETVNWNQWNSNLGIINEEPGNHDINRTGSPHIGYQRVEQDNLLIRRPDQPKNSKRLKIAVIGAPNAGKSTLSNHLLGRKVDLLKNKALLLDITTELTEGIVNGKMVKIKQILKSSPASRKEAQRLSTTKDVLVNSECLQETHSKAQTAPLIELCSNKTQEQACDHRGLKKDTQCNSMLRGLKKKRGWPHFQEVFMLSAVSGEEADTLKSYLISHAKPGSWEFHSEVLTDQSPLEICHNIIREKLLEYLPQEVPYNVTQTTEMWDIGENGELIILQLLFVKKDSHAKMLIGQGGQMINRIAREAGEDLMNVFLCDVKLKLSVKVTK</sequence>
<evidence type="ECO:0000256" key="6">
    <source>
        <dbReference type="ARBA" id="ARBA00022448"/>
    </source>
</evidence>
<evidence type="ECO:0000256" key="3">
    <source>
        <dbReference type="ARBA" id="ARBA00004651"/>
    </source>
</evidence>
<dbReference type="Pfam" id="PF00520">
    <property type="entry name" value="Ion_trans"/>
    <property type="match status" value="1"/>
</dbReference>
<keyword evidence="36" id="KW-1185">Reference proteome</keyword>